<accession>A0A1V6STA8</accession>
<dbReference type="AlphaFoldDB" id="A0A1V6STA8"/>
<keyword evidence="3" id="KW-1185">Reference proteome</keyword>
<reference evidence="3" key="1">
    <citation type="journal article" date="2017" name="Nat. Microbiol.">
        <title>Global analysis of biosynthetic gene clusters reveals vast potential of secondary metabolite production in Penicillium species.</title>
        <authorList>
            <person name="Nielsen J.C."/>
            <person name="Grijseels S."/>
            <person name="Prigent S."/>
            <person name="Ji B."/>
            <person name="Dainat J."/>
            <person name="Nielsen K.F."/>
            <person name="Frisvad J.C."/>
            <person name="Workman M."/>
            <person name="Nielsen J."/>
        </authorList>
    </citation>
    <scope>NUCLEOTIDE SEQUENCE [LARGE SCALE GENOMIC DNA]</scope>
    <source>
        <strain evidence="3">IBT 24891</strain>
    </source>
</reference>
<organism evidence="2 3">
    <name type="scientific">Penicillium steckii</name>
    <dbReference type="NCBI Taxonomy" id="303698"/>
    <lineage>
        <taxon>Eukaryota</taxon>
        <taxon>Fungi</taxon>
        <taxon>Dikarya</taxon>
        <taxon>Ascomycota</taxon>
        <taxon>Pezizomycotina</taxon>
        <taxon>Eurotiomycetes</taxon>
        <taxon>Eurotiomycetidae</taxon>
        <taxon>Eurotiales</taxon>
        <taxon>Aspergillaceae</taxon>
        <taxon>Penicillium</taxon>
    </lineage>
</organism>
<dbReference type="OrthoDB" id="10626500at2759"/>
<name>A0A1V6STA8_9EURO</name>
<comment type="caution">
    <text evidence="2">The sequence shown here is derived from an EMBL/GenBank/DDBJ whole genome shotgun (WGS) entry which is preliminary data.</text>
</comment>
<evidence type="ECO:0000313" key="3">
    <source>
        <dbReference type="Proteomes" id="UP000191285"/>
    </source>
</evidence>
<feature type="region of interest" description="Disordered" evidence="1">
    <location>
        <begin position="1"/>
        <end position="97"/>
    </location>
</feature>
<proteinExistence type="predicted"/>
<sequence length="180" mass="20356">MPAKQQKKLLVANRQPPRPPSSNDRSQAKQGEEVKDIKCLPSPVEVSWLPPKPTKAGKCGDGHMQGRPRKIVRERSEVNTKRALEKENRFNPPENGEGQWVAAQIRHGYEVNSNGLSRHGQRGDSKPHVNASAKSNQGTEETVYIDWNGNVEPKVPRKREPRLRYEVNKDGDTFVRRTGH</sequence>
<dbReference type="EMBL" id="MLKD01000021">
    <property type="protein sequence ID" value="OQE17257.1"/>
    <property type="molecule type" value="Genomic_DNA"/>
</dbReference>
<dbReference type="Proteomes" id="UP000191285">
    <property type="component" value="Unassembled WGS sequence"/>
</dbReference>
<feature type="compositionally biased region" description="Basic and acidic residues" evidence="1">
    <location>
        <begin position="26"/>
        <end position="38"/>
    </location>
</feature>
<gene>
    <name evidence="2" type="ORF">PENSTE_c021G07381</name>
</gene>
<protein>
    <submittedName>
        <fullName evidence="2">Uncharacterized protein</fullName>
    </submittedName>
</protein>
<evidence type="ECO:0000256" key="1">
    <source>
        <dbReference type="SAM" id="MobiDB-lite"/>
    </source>
</evidence>
<feature type="region of interest" description="Disordered" evidence="1">
    <location>
        <begin position="113"/>
        <end position="140"/>
    </location>
</feature>
<feature type="compositionally biased region" description="Basic and acidic residues" evidence="1">
    <location>
        <begin position="71"/>
        <end position="89"/>
    </location>
</feature>
<evidence type="ECO:0000313" key="2">
    <source>
        <dbReference type="EMBL" id="OQE17257.1"/>
    </source>
</evidence>